<dbReference type="Proteomes" id="UP000669060">
    <property type="component" value="Unassembled WGS sequence"/>
</dbReference>
<proteinExistence type="inferred from homology"/>
<protein>
    <recommendedName>
        <fullName evidence="5">Translational regulator CsrA</fullName>
    </recommendedName>
    <alternativeName>
        <fullName evidence="5">Carbon storage regulator</fullName>
    </alternativeName>
</protein>
<keyword evidence="2 5" id="KW-0810">Translation regulation</keyword>
<sequence>MLVLNRNPGQTIRIGDDIVTTIVRVDSGYHVKVGIQAPADLPVHREEIYQRIQAGIPKKAAEGRQP</sequence>
<dbReference type="PANTHER" id="PTHR34984:SF1">
    <property type="entry name" value="CARBON STORAGE REGULATOR"/>
    <property type="match status" value="1"/>
</dbReference>
<reference evidence="6 7" key="1">
    <citation type="submission" date="2020-12" db="EMBL/GenBank/DDBJ databases">
        <title>Pseudomonas schmalbachii sp. nov. isolated from millipede gut.</title>
        <authorList>
            <person name="Shelomi M."/>
        </authorList>
    </citation>
    <scope>NUCLEOTIDE SEQUENCE [LARGE SCALE GENOMIC DNA]</scope>
    <source>
        <strain evidence="6 7">Milli4</strain>
    </source>
</reference>
<evidence type="ECO:0000256" key="2">
    <source>
        <dbReference type="ARBA" id="ARBA00022845"/>
    </source>
</evidence>
<dbReference type="Pfam" id="PF02599">
    <property type="entry name" value="CsrA"/>
    <property type="match status" value="1"/>
</dbReference>
<comment type="subcellular location">
    <subcellularLocation>
        <location evidence="5">Cytoplasm</location>
    </subcellularLocation>
</comment>
<dbReference type="InterPro" id="IPR036107">
    <property type="entry name" value="CsrA_sf"/>
</dbReference>
<keyword evidence="3 5" id="KW-0694">RNA-binding</keyword>
<evidence type="ECO:0000256" key="5">
    <source>
        <dbReference type="HAMAP-Rule" id="MF_00167"/>
    </source>
</evidence>
<keyword evidence="1 5" id="KW-0963">Cytoplasm</keyword>
<dbReference type="SUPFAM" id="SSF117130">
    <property type="entry name" value="CsrA-like"/>
    <property type="match status" value="1"/>
</dbReference>
<organism evidence="6 7">
    <name type="scientific">Pseudomonas schmalbachii</name>
    <dbReference type="NCBI Taxonomy" id="2816993"/>
    <lineage>
        <taxon>Bacteria</taxon>
        <taxon>Pseudomonadati</taxon>
        <taxon>Pseudomonadota</taxon>
        <taxon>Gammaproteobacteria</taxon>
        <taxon>Pseudomonadales</taxon>
        <taxon>Pseudomonadaceae</taxon>
        <taxon>Pseudomonas</taxon>
    </lineage>
</organism>
<keyword evidence="4 5" id="KW-0010">Activator</keyword>
<dbReference type="InterPro" id="IPR003751">
    <property type="entry name" value="CsrA"/>
</dbReference>
<dbReference type="HAMAP" id="MF_00167">
    <property type="entry name" value="CsrA"/>
    <property type="match status" value="1"/>
</dbReference>
<comment type="similarity">
    <text evidence="5">Belongs to the CsrA/RsmA family.</text>
</comment>
<dbReference type="PANTHER" id="PTHR34984">
    <property type="entry name" value="CARBON STORAGE REGULATOR"/>
    <property type="match status" value="1"/>
</dbReference>
<dbReference type="Gene3D" id="2.60.40.4380">
    <property type="entry name" value="Translational regulator CsrA"/>
    <property type="match status" value="1"/>
</dbReference>
<dbReference type="RefSeq" id="WP_208311953.1">
    <property type="nucleotide sequence ID" value="NZ_JAELYA010000001.1"/>
</dbReference>
<dbReference type="EMBL" id="JAELYA010000001">
    <property type="protein sequence ID" value="MBO3274155.1"/>
    <property type="molecule type" value="Genomic_DNA"/>
</dbReference>
<comment type="subunit">
    <text evidence="5">Homodimer; the beta-strands of each monomer intercalate to form a hydrophobic core, while the alpha-helices form wings that extend away from the core.</text>
</comment>
<name>A0ABS3TN97_9PSED</name>
<gene>
    <name evidence="5" type="primary">csrA</name>
    <name evidence="6" type="ORF">JFY56_02845</name>
</gene>
<evidence type="ECO:0000256" key="1">
    <source>
        <dbReference type="ARBA" id="ARBA00022490"/>
    </source>
</evidence>
<evidence type="ECO:0000313" key="6">
    <source>
        <dbReference type="EMBL" id="MBO3274155.1"/>
    </source>
</evidence>
<evidence type="ECO:0000313" key="7">
    <source>
        <dbReference type="Proteomes" id="UP000669060"/>
    </source>
</evidence>
<accession>A0ABS3TN97</accession>
<comment type="caution">
    <text evidence="6">The sequence shown here is derived from an EMBL/GenBank/DDBJ whole genome shotgun (WGS) entry which is preliminary data.</text>
</comment>
<keyword evidence="5" id="KW-0678">Repressor</keyword>
<evidence type="ECO:0000256" key="4">
    <source>
        <dbReference type="ARBA" id="ARBA00023159"/>
    </source>
</evidence>
<keyword evidence="7" id="KW-1185">Reference proteome</keyword>
<evidence type="ECO:0000256" key="3">
    <source>
        <dbReference type="ARBA" id="ARBA00022884"/>
    </source>
</evidence>
<comment type="function">
    <text evidence="5">A key translational regulator that binds mRNA to regulate translation initiation and/or mRNA stability. Mediates global changes in gene expression, shifting from rapid growth to stress survival by linking envelope stress, the stringent response and the catabolite repression systems. Usually binds in the 5'-UTR; binding at or near the Shine-Dalgarno sequence prevents ribosome-binding, repressing translation, binding elsewhere in the 5'-UTR can activate translation and/or stabilize the mRNA. Its function is antagonized by small RNA(s).</text>
</comment>